<dbReference type="RefSeq" id="WP_128915463.1">
    <property type="nucleotide sequence ID" value="NZ_RDSM01000005.1"/>
</dbReference>
<feature type="signal peptide" evidence="1">
    <location>
        <begin position="1"/>
        <end position="19"/>
    </location>
</feature>
<sequence>MRLFFISCLLSLFCPAACTGECPAVLSNLGPGEGRPVVTQPGHRVTLCLSSFNSSAEDLLLDASAPDLRYRVTGTDDREFVSGRTSTFGWVVLPLPPALSGPLDVELEDANESLVEVRVRVARVSSSGPSTPDRASAAPDFNAAQTMHRSVRASDLVQAIDLFQQAAQRWSLAGDGYGEALALGGEGESQIELSRYGDAKRTLLRALRLAGNDAPLRAWLLHLAARVLFDQYDGKPAGAYVAEEVQLAEKTDDLSLIAMARTDQAGLAFWLRNPKMEEVEERAHAAAVRAGDPETLALEMRWRAWVEEYYERIGRGRSELNESEAFFRDAGDPRGALDAVVEVAEAISLDGDSYSALTTFSKLDPLIQSSGNSMGWASNLINIGTRYQELNKPKLAQIYFQKAERVYGRAGIRYGLMLSHNNLCEIDLTLHEAAQAVAECRLSLVFAREFHDAAFTGDVLCDLGMAERTVGNNKLALEELQLAARYARSVQDPRYESVEHIQIGEIKERQGDRAGALAEFRRAESVSKGVASPGNLLEARYAVARWYASAGQFSEAEDALLPALEAIEGTRRQVGSSTLQASYFAAERKCYELAIDLAMRASIVRSADEGGARGLEASERSRARSLLDVLSARDSLQGRQRVAAETRHVQAKAAVETAFDHRLRLMGEDNAKRKLELNSVEMAQALADLERSEDGMLSLARDTPSPAPTLSAAAIGSASATTGTAFLEYSLGSERSYLWVIEAGEMKSYGLAPRADLERMASMWRAALRVPGVKAGSSADRRFQLLSARLSCALLPSSVHAARMVIVPDGALATLPFAALPGEGCSKAAESRPLVADHEIVLTPSLSVFLSENAAPAGRVYQGEVAIVADPVFDFADPRASGLAGQGLPTGQGPTAAALSRIMNAGYEASAIQKTVERTAGANRVFLAQGFDASLDTVLSPAMRDYRIWHLATHGVYDDTMPEFSGLVFSLLRPDGSPRFGFLKAPDIAELDISAELIVLSACDSAAGEFLGGEGAMGLSYAFMQAGAKEVISTLWSIDDKRSSALMIGFYESLIKNGGNAAAALRETQLAVSRRPETAAPYYWAAFELTASGSIGPHAFRDKVVVATPLMGTQTQTPLSALRAER</sequence>
<dbReference type="InterPro" id="IPR024983">
    <property type="entry name" value="CHAT_dom"/>
</dbReference>
<keyword evidence="4" id="KW-1185">Reference proteome</keyword>
<dbReference type="InterPro" id="IPR011990">
    <property type="entry name" value="TPR-like_helical_dom_sf"/>
</dbReference>
<gene>
    <name evidence="3" type="ORF">GRAN_4885</name>
</gene>
<dbReference type="Gene3D" id="1.25.40.10">
    <property type="entry name" value="Tetratricopeptide repeat domain"/>
    <property type="match status" value="3"/>
</dbReference>
<evidence type="ECO:0000313" key="4">
    <source>
        <dbReference type="Proteomes" id="UP000289437"/>
    </source>
</evidence>
<reference evidence="4" key="2">
    <citation type="submission" date="2019-02" db="EMBL/GenBank/DDBJ databases">
        <title>Granulicella sibirica sp. nov., a psychrotolerant acidobacterium isolated from an organic soil layer in forested tundra, West Siberia.</title>
        <authorList>
            <person name="Oshkin I.Y."/>
            <person name="Kulichevskaya I.S."/>
            <person name="Rijpstra W.I.C."/>
            <person name="Sinninghe Damste J.S."/>
            <person name="Rakitin A.L."/>
            <person name="Ravin N.V."/>
            <person name="Dedysh S.N."/>
        </authorList>
    </citation>
    <scope>NUCLEOTIDE SEQUENCE [LARGE SCALE GENOMIC DNA]</scope>
    <source>
        <strain evidence="4">AF10</strain>
    </source>
</reference>
<dbReference type="Pfam" id="PF12770">
    <property type="entry name" value="CHAT"/>
    <property type="match status" value="1"/>
</dbReference>
<dbReference type="EMBL" id="RDSM01000005">
    <property type="protein sequence ID" value="RXH54234.1"/>
    <property type="molecule type" value="Genomic_DNA"/>
</dbReference>
<dbReference type="OrthoDB" id="100274at2"/>
<proteinExistence type="predicted"/>
<evidence type="ECO:0000313" key="3">
    <source>
        <dbReference type="EMBL" id="RXH54234.1"/>
    </source>
</evidence>
<evidence type="ECO:0000259" key="2">
    <source>
        <dbReference type="Pfam" id="PF12770"/>
    </source>
</evidence>
<dbReference type="PANTHER" id="PTHR10098">
    <property type="entry name" value="RAPSYN-RELATED"/>
    <property type="match status" value="1"/>
</dbReference>
<keyword evidence="1" id="KW-0732">Signal</keyword>
<reference evidence="3 4" key="1">
    <citation type="submission" date="2018-11" db="EMBL/GenBank/DDBJ databases">
        <authorList>
            <person name="Mardanov A.V."/>
            <person name="Ravin N.V."/>
            <person name="Dedysh S.N."/>
        </authorList>
    </citation>
    <scope>NUCLEOTIDE SEQUENCE [LARGE SCALE GENOMIC DNA]</scope>
    <source>
        <strain evidence="3 4">AF10</strain>
    </source>
</reference>
<dbReference type="Proteomes" id="UP000289437">
    <property type="component" value="Unassembled WGS sequence"/>
</dbReference>
<evidence type="ECO:0000256" key="1">
    <source>
        <dbReference type="SAM" id="SignalP"/>
    </source>
</evidence>
<comment type="caution">
    <text evidence="3">The sequence shown here is derived from an EMBL/GenBank/DDBJ whole genome shotgun (WGS) entry which is preliminary data.</text>
</comment>
<dbReference type="AlphaFoldDB" id="A0A4V1L520"/>
<protein>
    <recommendedName>
        <fullName evidence="2">CHAT domain-containing protein</fullName>
    </recommendedName>
</protein>
<feature type="chain" id="PRO_5020668423" description="CHAT domain-containing protein" evidence="1">
    <location>
        <begin position="20"/>
        <end position="1126"/>
    </location>
</feature>
<accession>A0A4V1L520</accession>
<dbReference type="PANTHER" id="PTHR10098:SF112">
    <property type="entry name" value="SLR0380 PROTEIN"/>
    <property type="match status" value="1"/>
</dbReference>
<feature type="domain" description="CHAT" evidence="2">
    <location>
        <begin position="797"/>
        <end position="1093"/>
    </location>
</feature>
<organism evidence="3 4">
    <name type="scientific">Granulicella sibirica</name>
    <dbReference type="NCBI Taxonomy" id="2479048"/>
    <lineage>
        <taxon>Bacteria</taxon>
        <taxon>Pseudomonadati</taxon>
        <taxon>Acidobacteriota</taxon>
        <taxon>Terriglobia</taxon>
        <taxon>Terriglobales</taxon>
        <taxon>Acidobacteriaceae</taxon>
        <taxon>Granulicella</taxon>
    </lineage>
</organism>
<dbReference type="SUPFAM" id="SSF48452">
    <property type="entry name" value="TPR-like"/>
    <property type="match status" value="2"/>
</dbReference>
<name>A0A4V1L520_9BACT</name>